<protein>
    <submittedName>
        <fullName evidence="2">SnoaL-like domain protein</fullName>
    </submittedName>
</protein>
<comment type="caution">
    <text evidence="2">The sequence shown here is derived from an EMBL/GenBank/DDBJ whole genome shotgun (WGS) entry which is preliminary data.</text>
</comment>
<dbReference type="InterPro" id="IPR032710">
    <property type="entry name" value="NTF2-like_dom_sf"/>
</dbReference>
<sequence>MNVPMSAAEIFRRYNLAENLHDSVGTMQLVASDLYVEVNGLSQVASSDDDAEAMDELYEAYPDYKREILEIIEAGDRATVLWRMTGTPRQALIDMLAPLDVRGVSVVTGNGQVLTRASLFVESTALSSLLAKAKSVRDEVVGE</sequence>
<dbReference type="InterPro" id="IPR037401">
    <property type="entry name" value="SnoaL-like"/>
</dbReference>
<dbReference type="Pfam" id="PF12680">
    <property type="entry name" value="SnoaL_2"/>
    <property type="match status" value="1"/>
</dbReference>
<dbReference type="AlphaFoldDB" id="A0A1J5QRI4"/>
<dbReference type="Gene3D" id="3.10.450.50">
    <property type="match status" value="1"/>
</dbReference>
<gene>
    <name evidence="2" type="ORF">GALL_397440</name>
</gene>
<name>A0A1J5QRI4_9ZZZZ</name>
<dbReference type="SUPFAM" id="SSF54427">
    <property type="entry name" value="NTF2-like"/>
    <property type="match status" value="1"/>
</dbReference>
<accession>A0A1J5QRI4</accession>
<evidence type="ECO:0000313" key="2">
    <source>
        <dbReference type="EMBL" id="OIQ78549.1"/>
    </source>
</evidence>
<dbReference type="EMBL" id="MLJW01001380">
    <property type="protein sequence ID" value="OIQ78549.1"/>
    <property type="molecule type" value="Genomic_DNA"/>
</dbReference>
<evidence type="ECO:0000259" key="1">
    <source>
        <dbReference type="Pfam" id="PF12680"/>
    </source>
</evidence>
<reference evidence="2" key="1">
    <citation type="submission" date="2016-10" db="EMBL/GenBank/DDBJ databases">
        <title>Sequence of Gallionella enrichment culture.</title>
        <authorList>
            <person name="Poehlein A."/>
            <person name="Muehling M."/>
            <person name="Daniel R."/>
        </authorList>
    </citation>
    <scope>NUCLEOTIDE SEQUENCE</scope>
</reference>
<organism evidence="2">
    <name type="scientific">mine drainage metagenome</name>
    <dbReference type="NCBI Taxonomy" id="410659"/>
    <lineage>
        <taxon>unclassified sequences</taxon>
        <taxon>metagenomes</taxon>
        <taxon>ecological metagenomes</taxon>
    </lineage>
</organism>
<feature type="domain" description="SnoaL-like" evidence="1">
    <location>
        <begin position="12"/>
        <end position="107"/>
    </location>
</feature>
<proteinExistence type="predicted"/>